<dbReference type="AlphaFoldDB" id="A0A366H6Z8"/>
<dbReference type="RefSeq" id="WP_113961475.1">
    <property type="nucleotide sequence ID" value="NZ_QNRR01000013.1"/>
</dbReference>
<sequence length="467" mass="52059">MKLSPVLLILAVTGICCCHRIWSADAQPAPASKVAPQVLQRLADMHRLQVEKLDQLEILRQDHTHPNAFPPLSHTFVLRLGNGVEVVTERHMEDNVVAQKDYFLNDSRVYAYRVTRHDPSPDGKTKRVSESQFLFDNGSPVYNVLVAVRVPVSENAPSFAKATEKVLPIPAGLEGWGHKLTVRAFDIARSFKPGIGRYAFGDWDAWLLKKAPPQDKTPQTQEDRPKDWLPLPDTLVLPIADSLSPDGLYEIGWGYEKGPVDWKKLAFMEGPDDGPNYPTFSTKLADGPLTPELENDGDFLMNRISGKTLAKLDMDYPGERQRFNHDELIAHWSPSSACFLVRAEQKWFTEYAQVGWIKDGACAGVYDVLEVLKPAAEDAVKKSKHPAGTRLKKTGDEAEDYMFTLSKMLLEDDGKFEAHVMGTIPKDPEPSGFYEAIIEGAFSPGEKDGPAKLKVSKTRVLPVRKDG</sequence>
<dbReference type="Proteomes" id="UP000253426">
    <property type="component" value="Unassembled WGS sequence"/>
</dbReference>
<evidence type="ECO:0000313" key="2">
    <source>
        <dbReference type="Proteomes" id="UP000253426"/>
    </source>
</evidence>
<evidence type="ECO:0000313" key="1">
    <source>
        <dbReference type="EMBL" id="RBP37783.1"/>
    </source>
</evidence>
<protein>
    <submittedName>
        <fullName evidence="1">Uncharacterized protein</fullName>
    </submittedName>
</protein>
<reference evidence="1 2" key="1">
    <citation type="submission" date="2018-06" db="EMBL/GenBank/DDBJ databases">
        <title>Genomic Encyclopedia of Type Strains, Phase IV (KMG-IV): sequencing the most valuable type-strain genomes for metagenomic binning, comparative biology and taxonomic classification.</title>
        <authorList>
            <person name="Goeker M."/>
        </authorList>
    </citation>
    <scope>NUCLEOTIDE SEQUENCE [LARGE SCALE GENOMIC DNA]</scope>
    <source>
        <strain evidence="1 2">DSM 25532</strain>
    </source>
</reference>
<gene>
    <name evidence="1" type="ORF">DES53_113166</name>
</gene>
<keyword evidence="2" id="KW-1185">Reference proteome</keyword>
<name>A0A366H6Z8_9BACT</name>
<comment type="caution">
    <text evidence="1">The sequence shown here is derived from an EMBL/GenBank/DDBJ whole genome shotgun (WGS) entry which is preliminary data.</text>
</comment>
<dbReference type="EMBL" id="QNRR01000013">
    <property type="protein sequence ID" value="RBP37783.1"/>
    <property type="molecule type" value="Genomic_DNA"/>
</dbReference>
<organism evidence="1 2">
    <name type="scientific">Roseimicrobium gellanilyticum</name>
    <dbReference type="NCBI Taxonomy" id="748857"/>
    <lineage>
        <taxon>Bacteria</taxon>
        <taxon>Pseudomonadati</taxon>
        <taxon>Verrucomicrobiota</taxon>
        <taxon>Verrucomicrobiia</taxon>
        <taxon>Verrucomicrobiales</taxon>
        <taxon>Verrucomicrobiaceae</taxon>
        <taxon>Roseimicrobium</taxon>
    </lineage>
</organism>
<proteinExistence type="predicted"/>
<accession>A0A366H6Z8</accession>